<dbReference type="GO" id="GO:0005886">
    <property type="term" value="C:plasma membrane"/>
    <property type="evidence" value="ECO:0007669"/>
    <property type="project" value="UniProtKB-SubCell"/>
</dbReference>
<evidence type="ECO:0000256" key="8">
    <source>
        <dbReference type="SAM" id="MobiDB-lite"/>
    </source>
</evidence>
<dbReference type="PIRSF" id="PIRSF037314">
    <property type="entry name" value="STHK_MctS"/>
    <property type="match status" value="1"/>
</dbReference>
<dbReference type="Gene3D" id="3.30.565.10">
    <property type="entry name" value="Histidine kinase-like ATPase, C-terminal domain"/>
    <property type="match status" value="1"/>
</dbReference>
<evidence type="ECO:0000256" key="2">
    <source>
        <dbReference type="ARBA" id="ARBA00022475"/>
    </source>
</evidence>
<evidence type="ECO:0000259" key="10">
    <source>
        <dbReference type="SMART" id="SM00387"/>
    </source>
</evidence>
<feature type="domain" description="Histidine kinase/HSP90-like ATPase" evidence="10">
    <location>
        <begin position="363"/>
        <end position="487"/>
    </location>
</feature>
<dbReference type="Gene3D" id="1.20.5.1930">
    <property type="match status" value="1"/>
</dbReference>
<dbReference type="Pfam" id="PF17200">
    <property type="entry name" value="sCache_2"/>
    <property type="match status" value="1"/>
</dbReference>
<dbReference type="Gene3D" id="3.30.450.20">
    <property type="entry name" value="PAS domain"/>
    <property type="match status" value="1"/>
</dbReference>
<dbReference type="InterPro" id="IPR011712">
    <property type="entry name" value="Sig_transdc_His_kin_sub3_dim/P"/>
</dbReference>
<feature type="domain" description="Single Cache" evidence="11">
    <location>
        <begin position="50"/>
        <end position="141"/>
    </location>
</feature>
<evidence type="ECO:0000256" key="1">
    <source>
        <dbReference type="ARBA" id="ARBA00004651"/>
    </source>
</evidence>
<dbReference type="CDD" id="cd16917">
    <property type="entry name" value="HATPase_UhpB-NarQ-NarX-like"/>
    <property type="match status" value="1"/>
</dbReference>
<organism evidence="12">
    <name type="scientific">hydrothermal vent metagenome</name>
    <dbReference type="NCBI Taxonomy" id="652676"/>
    <lineage>
        <taxon>unclassified sequences</taxon>
        <taxon>metagenomes</taxon>
        <taxon>ecological metagenomes</taxon>
    </lineage>
</organism>
<proteinExistence type="predicted"/>
<comment type="subcellular location">
    <subcellularLocation>
        <location evidence="1">Cell membrane</location>
        <topology evidence="1">Multi-pass membrane protein</topology>
    </subcellularLocation>
</comment>
<gene>
    <name evidence="12" type="ORF">MNBD_ALPHA11-1512</name>
</gene>
<dbReference type="AlphaFoldDB" id="A0A3B0TI43"/>
<dbReference type="Pfam" id="PF02518">
    <property type="entry name" value="HATPase_c"/>
    <property type="match status" value="1"/>
</dbReference>
<sequence>MQKRFHMKISFKQQVLALATLPLIIAILAITILVTFQSRDLAQQGITTFEQNMLEAKQSELISYTNLAMSSIEEIYSNAGPNDLEAQQQVKEILNSLSYSQDGYFFVYDFAGVNLVHPKQPFRLGKNWIDLTDPDGDRVIENLINVARDGGGFHYYKWEKPSSEEIADKLSYAIALDKWGWMIGTGLYIDDVLAQTEAANLALKSSIDSTFIVIAMITLLAVIVVFLTGLLLNLRERRMADHKLKELTQRIIDTQEEERARIARELHDGISQHLVGVRYLLDLAQRRVKNGTEDAYATIERSTKGLSGAIREVRRISHDLRPGILDDLGLRSALIALTENFSERTGITVKLNSVSFKNLLPADAKTALYRVAQEALSNIERHSNANKVTIDLTAKPSGLRMIITDNGQGFMGKDFKDRRGKDRTFKKEAKPSSRDFSAPKKSSTTSNMTSGLGLRNMEERMSHFSGTLSVQSSSNGTILTARLPRSILRSSPEKRVPA</sequence>
<evidence type="ECO:0000256" key="6">
    <source>
        <dbReference type="ARBA" id="ARBA00022989"/>
    </source>
</evidence>
<keyword evidence="5" id="KW-0418">Kinase</keyword>
<evidence type="ECO:0008006" key="13">
    <source>
        <dbReference type="Google" id="ProtNLM"/>
    </source>
</evidence>
<feature type="transmembrane region" description="Helical" evidence="9">
    <location>
        <begin position="211"/>
        <end position="234"/>
    </location>
</feature>
<keyword evidence="6 9" id="KW-1133">Transmembrane helix</keyword>
<dbReference type="InterPro" id="IPR036890">
    <property type="entry name" value="HATPase_C_sf"/>
</dbReference>
<evidence type="ECO:0000256" key="9">
    <source>
        <dbReference type="SAM" id="Phobius"/>
    </source>
</evidence>
<dbReference type="InterPro" id="IPR033480">
    <property type="entry name" value="sCache_2"/>
</dbReference>
<dbReference type="SMART" id="SM01049">
    <property type="entry name" value="Cache_2"/>
    <property type="match status" value="1"/>
</dbReference>
<evidence type="ECO:0000256" key="5">
    <source>
        <dbReference type="ARBA" id="ARBA00022777"/>
    </source>
</evidence>
<reference evidence="12" key="1">
    <citation type="submission" date="2018-06" db="EMBL/GenBank/DDBJ databases">
        <authorList>
            <person name="Zhirakovskaya E."/>
        </authorList>
    </citation>
    <scope>NUCLEOTIDE SEQUENCE</scope>
</reference>
<dbReference type="GO" id="GO:0046983">
    <property type="term" value="F:protein dimerization activity"/>
    <property type="evidence" value="ECO:0007669"/>
    <property type="project" value="InterPro"/>
</dbReference>
<name>A0A3B0TI43_9ZZZZ</name>
<dbReference type="InterPro" id="IPR050482">
    <property type="entry name" value="Sensor_HK_TwoCompSys"/>
</dbReference>
<dbReference type="EMBL" id="UOEQ01000169">
    <property type="protein sequence ID" value="VAW18315.1"/>
    <property type="molecule type" value="Genomic_DNA"/>
</dbReference>
<dbReference type="PANTHER" id="PTHR24421">
    <property type="entry name" value="NITRATE/NITRITE SENSOR PROTEIN NARX-RELATED"/>
    <property type="match status" value="1"/>
</dbReference>
<evidence type="ECO:0000256" key="4">
    <source>
        <dbReference type="ARBA" id="ARBA00022692"/>
    </source>
</evidence>
<evidence type="ECO:0000313" key="12">
    <source>
        <dbReference type="EMBL" id="VAW18315.1"/>
    </source>
</evidence>
<dbReference type="Pfam" id="PF07730">
    <property type="entry name" value="HisKA_3"/>
    <property type="match status" value="1"/>
</dbReference>
<keyword evidence="4 9" id="KW-0812">Transmembrane</keyword>
<evidence type="ECO:0000256" key="3">
    <source>
        <dbReference type="ARBA" id="ARBA00022679"/>
    </source>
</evidence>
<feature type="compositionally biased region" description="Polar residues" evidence="8">
    <location>
        <begin position="464"/>
        <end position="478"/>
    </location>
</feature>
<protein>
    <recommendedName>
        <fullName evidence="13">Sensor histidine kinase</fullName>
    </recommendedName>
</protein>
<feature type="region of interest" description="Disordered" evidence="8">
    <location>
        <begin position="410"/>
        <end position="498"/>
    </location>
</feature>
<keyword evidence="7 9" id="KW-0472">Membrane</keyword>
<accession>A0A3B0TI43</accession>
<keyword evidence="3" id="KW-0808">Transferase</keyword>
<evidence type="ECO:0000259" key="11">
    <source>
        <dbReference type="SMART" id="SM01049"/>
    </source>
</evidence>
<feature type="compositionally biased region" description="Polar residues" evidence="8">
    <location>
        <begin position="440"/>
        <end position="450"/>
    </location>
</feature>
<dbReference type="SUPFAM" id="SSF55874">
    <property type="entry name" value="ATPase domain of HSP90 chaperone/DNA topoisomerase II/histidine kinase"/>
    <property type="match status" value="1"/>
</dbReference>
<evidence type="ECO:0000256" key="7">
    <source>
        <dbReference type="ARBA" id="ARBA00023136"/>
    </source>
</evidence>
<dbReference type="PANTHER" id="PTHR24421:SF59">
    <property type="entry name" value="OXYGEN SENSOR HISTIDINE KINASE NREB"/>
    <property type="match status" value="1"/>
</dbReference>
<feature type="compositionally biased region" description="Basic and acidic residues" evidence="8">
    <location>
        <begin position="413"/>
        <end position="433"/>
    </location>
</feature>
<keyword evidence="2" id="KW-1003">Cell membrane</keyword>
<dbReference type="InterPro" id="IPR017171">
    <property type="entry name" value="Sig_transdc_His_kinase_MctS"/>
</dbReference>
<dbReference type="GO" id="GO:0000155">
    <property type="term" value="F:phosphorelay sensor kinase activity"/>
    <property type="evidence" value="ECO:0007669"/>
    <property type="project" value="InterPro"/>
</dbReference>
<dbReference type="SMART" id="SM00387">
    <property type="entry name" value="HATPase_c"/>
    <property type="match status" value="1"/>
</dbReference>
<dbReference type="InterPro" id="IPR003594">
    <property type="entry name" value="HATPase_dom"/>
</dbReference>